<feature type="domain" description="Trimeric autotransporter adhesin YadA-like C-terminal membrane anchor" evidence="10">
    <location>
        <begin position="123"/>
        <end position="182"/>
    </location>
</feature>
<dbReference type="GO" id="GO:0009986">
    <property type="term" value="C:cell surface"/>
    <property type="evidence" value="ECO:0007669"/>
    <property type="project" value="UniProtKB-SubCell"/>
</dbReference>
<gene>
    <name evidence="11" type="ORF">ABT56_18130</name>
</gene>
<organism evidence="11 12">
    <name type="scientific">Photobacterium aquae</name>
    <dbReference type="NCBI Taxonomy" id="1195763"/>
    <lineage>
        <taxon>Bacteria</taxon>
        <taxon>Pseudomonadati</taxon>
        <taxon>Pseudomonadota</taxon>
        <taxon>Gammaproteobacteria</taxon>
        <taxon>Vibrionales</taxon>
        <taxon>Vibrionaceae</taxon>
        <taxon>Photobacterium</taxon>
    </lineage>
</organism>
<evidence type="ECO:0000256" key="1">
    <source>
        <dbReference type="ARBA" id="ARBA00004241"/>
    </source>
</evidence>
<evidence type="ECO:0000256" key="2">
    <source>
        <dbReference type="ARBA" id="ARBA00004442"/>
    </source>
</evidence>
<protein>
    <recommendedName>
        <fullName evidence="10">Trimeric autotransporter adhesin YadA-like C-terminal membrane anchor domain-containing protein</fullName>
    </recommendedName>
</protein>
<evidence type="ECO:0000256" key="6">
    <source>
        <dbReference type="ARBA" id="ARBA00023136"/>
    </source>
</evidence>
<dbReference type="SUPFAM" id="SSF54523">
    <property type="entry name" value="Pili subunits"/>
    <property type="match status" value="1"/>
</dbReference>
<keyword evidence="3" id="KW-1134">Transmembrane beta strand</keyword>
<feature type="signal peptide" evidence="9">
    <location>
        <begin position="1"/>
        <end position="18"/>
    </location>
</feature>
<reference evidence="11 12" key="1">
    <citation type="submission" date="2015-05" db="EMBL/GenBank/DDBJ databases">
        <title>Photobacterium galathea sp. nov.</title>
        <authorList>
            <person name="Machado H."/>
            <person name="Gram L."/>
        </authorList>
    </citation>
    <scope>NUCLEOTIDE SEQUENCE [LARGE SCALE GENOMIC DNA]</scope>
    <source>
        <strain evidence="11 12">CGMCC 1.12159</strain>
    </source>
</reference>
<evidence type="ECO:0000256" key="4">
    <source>
        <dbReference type="ARBA" id="ARBA00022692"/>
    </source>
</evidence>
<evidence type="ECO:0000256" key="3">
    <source>
        <dbReference type="ARBA" id="ARBA00022452"/>
    </source>
</evidence>
<dbReference type="Gene3D" id="3.30.1300.30">
    <property type="entry name" value="GSPII I/J protein-like"/>
    <property type="match status" value="1"/>
</dbReference>
<keyword evidence="7" id="KW-0998">Cell outer membrane</keyword>
<dbReference type="PATRIC" id="fig|1195763.3.peg.3872"/>
<dbReference type="EMBL" id="LDOT01000027">
    <property type="protein sequence ID" value="KLV03750.1"/>
    <property type="molecule type" value="Genomic_DNA"/>
</dbReference>
<keyword evidence="12" id="KW-1185">Reference proteome</keyword>
<comment type="caution">
    <text evidence="11">The sequence shown here is derived from an EMBL/GenBank/DDBJ whole genome shotgun (WGS) entry which is preliminary data.</text>
</comment>
<accession>A0A0J1GVQ2</accession>
<keyword evidence="4" id="KW-0812">Transmembrane</keyword>
<dbReference type="AlphaFoldDB" id="A0A0J1GVQ2"/>
<dbReference type="InterPro" id="IPR045584">
    <property type="entry name" value="Pilin-like"/>
</dbReference>
<evidence type="ECO:0000259" key="10">
    <source>
        <dbReference type="Pfam" id="PF03895"/>
    </source>
</evidence>
<comment type="subcellular location">
    <subcellularLocation>
        <location evidence="2">Cell outer membrane</location>
    </subcellularLocation>
    <subcellularLocation>
        <location evidence="1">Cell surface</location>
    </subcellularLocation>
</comment>
<dbReference type="InterPro" id="IPR005594">
    <property type="entry name" value="YadA_C"/>
</dbReference>
<evidence type="ECO:0000256" key="9">
    <source>
        <dbReference type="SAM" id="SignalP"/>
    </source>
</evidence>
<name>A0A0J1GVQ2_9GAMM</name>
<dbReference type="GO" id="GO:0009279">
    <property type="term" value="C:cell outer membrane"/>
    <property type="evidence" value="ECO:0007669"/>
    <property type="project" value="UniProtKB-SubCell"/>
</dbReference>
<evidence type="ECO:0000256" key="7">
    <source>
        <dbReference type="ARBA" id="ARBA00023237"/>
    </source>
</evidence>
<keyword evidence="6" id="KW-0472">Membrane</keyword>
<evidence type="ECO:0000256" key="8">
    <source>
        <dbReference type="SAM" id="MobiDB-lite"/>
    </source>
</evidence>
<evidence type="ECO:0000256" key="5">
    <source>
        <dbReference type="ARBA" id="ARBA00022729"/>
    </source>
</evidence>
<evidence type="ECO:0000313" key="11">
    <source>
        <dbReference type="EMBL" id="KLV03750.1"/>
    </source>
</evidence>
<dbReference type="STRING" id="1195763.ABT56_18130"/>
<feature type="region of interest" description="Disordered" evidence="8">
    <location>
        <begin position="16"/>
        <end position="84"/>
    </location>
</feature>
<evidence type="ECO:0000313" key="12">
    <source>
        <dbReference type="Proteomes" id="UP000036097"/>
    </source>
</evidence>
<dbReference type="Pfam" id="PF03895">
    <property type="entry name" value="YadA_anchor"/>
    <property type="match status" value="1"/>
</dbReference>
<feature type="chain" id="PRO_5005251957" description="Trimeric autotransporter adhesin YadA-like C-terminal membrane anchor domain-containing protein" evidence="9">
    <location>
        <begin position="19"/>
        <end position="183"/>
    </location>
</feature>
<proteinExistence type="predicted"/>
<keyword evidence="5 9" id="KW-0732">Signal</keyword>
<dbReference type="Proteomes" id="UP000036097">
    <property type="component" value="Unassembled WGS sequence"/>
</dbReference>
<sequence length="183" mass="19370">MSATIILSLSATALHANASSTPDSGVLPPLDRPQPDLPADRPEPTDPNFGLQPPLDRPQPDNSIPDRPEPVDPSFGVTPKSDSDRINALETAFEKQVKEHNEQMDGIRASFHAVTNARPFVTDGEFAIGAGVGFAGSKEALAVGGAYGFNNQWSVSGTFHYENAGTYSSSEVAGGVGVQYKFK</sequence>